<dbReference type="RefSeq" id="WP_093423363.1">
    <property type="nucleotide sequence ID" value="NZ_FOXA01000012.1"/>
</dbReference>
<name>A0A1I5SZH3_9RHOB</name>
<evidence type="ECO:0000256" key="1">
    <source>
        <dbReference type="SAM" id="MobiDB-lite"/>
    </source>
</evidence>
<reference evidence="3 4" key="1">
    <citation type="submission" date="2016-10" db="EMBL/GenBank/DDBJ databases">
        <authorList>
            <person name="de Groot N.N."/>
        </authorList>
    </citation>
    <scope>NUCLEOTIDE SEQUENCE [LARGE SCALE GENOMIC DNA]</scope>
    <source>
        <strain evidence="3 4">DSM 19547</strain>
    </source>
</reference>
<proteinExistence type="predicted"/>
<feature type="transmembrane region" description="Helical" evidence="2">
    <location>
        <begin position="31"/>
        <end position="53"/>
    </location>
</feature>
<keyword evidence="2" id="KW-0472">Membrane</keyword>
<dbReference type="OrthoDB" id="7870164at2"/>
<protein>
    <submittedName>
        <fullName evidence="3">Uncharacterized protein</fullName>
    </submittedName>
</protein>
<feature type="compositionally biased region" description="Pro residues" evidence="1">
    <location>
        <begin position="75"/>
        <end position="84"/>
    </location>
</feature>
<keyword evidence="2" id="KW-1133">Transmembrane helix</keyword>
<feature type="compositionally biased region" description="Basic and acidic residues" evidence="1">
    <location>
        <begin position="60"/>
        <end position="74"/>
    </location>
</feature>
<dbReference type="Proteomes" id="UP000199356">
    <property type="component" value="Unassembled WGS sequence"/>
</dbReference>
<dbReference type="EMBL" id="FOXA01000012">
    <property type="protein sequence ID" value="SFP75837.1"/>
    <property type="molecule type" value="Genomic_DNA"/>
</dbReference>
<accession>A0A1I5SZH3</accession>
<dbReference type="AlphaFoldDB" id="A0A1I5SZH3"/>
<evidence type="ECO:0000313" key="4">
    <source>
        <dbReference type="Proteomes" id="UP000199356"/>
    </source>
</evidence>
<dbReference type="STRING" id="441119.SAMN04488047_11258"/>
<sequence>MDRLSILLTLMTGAVLTGGLAILFFTFNWYSWWSVGVAAVIGFALAWPLAYVISRKVKRDDPNWREDRVKDAKKPVPPPDAPEV</sequence>
<organism evidence="3 4">
    <name type="scientific">Tranquillimonas alkanivorans</name>
    <dbReference type="NCBI Taxonomy" id="441119"/>
    <lineage>
        <taxon>Bacteria</taxon>
        <taxon>Pseudomonadati</taxon>
        <taxon>Pseudomonadota</taxon>
        <taxon>Alphaproteobacteria</taxon>
        <taxon>Rhodobacterales</taxon>
        <taxon>Roseobacteraceae</taxon>
        <taxon>Tranquillimonas</taxon>
    </lineage>
</organism>
<keyword evidence="2" id="KW-0812">Transmembrane</keyword>
<evidence type="ECO:0000256" key="2">
    <source>
        <dbReference type="SAM" id="Phobius"/>
    </source>
</evidence>
<gene>
    <name evidence="3" type="ORF">SAMN04488047_11258</name>
</gene>
<evidence type="ECO:0000313" key="3">
    <source>
        <dbReference type="EMBL" id="SFP75837.1"/>
    </source>
</evidence>
<keyword evidence="4" id="KW-1185">Reference proteome</keyword>
<feature type="region of interest" description="Disordered" evidence="1">
    <location>
        <begin position="60"/>
        <end position="84"/>
    </location>
</feature>